<evidence type="ECO:0000313" key="2">
    <source>
        <dbReference type="Proteomes" id="UP000037696"/>
    </source>
</evidence>
<protein>
    <submittedName>
        <fullName evidence="1">Uncharacterized protein</fullName>
    </submittedName>
</protein>
<dbReference type="Proteomes" id="UP000037696">
    <property type="component" value="Unassembled WGS sequence"/>
</dbReference>
<evidence type="ECO:0000313" key="1">
    <source>
        <dbReference type="EMBL" id="KOS38934.1"/>
    </source>
</evidence>
<comment type="caution">
    <text evidence="1">The sequence shown here is derived from an EMBL/GenBank/DDBJ whole genome shotgun (WGS) entry which is preliminary data.</text>
</comment>
<name>A0A0M8P0S6_9EURO</name>
<sequence length="64" mass="7408">LGVASSLGRRLLFCRFDYLSFGDRRIDLRFDLYWNETGLITDRNLTVLNCMGTTADIENSLFLK</sequence>
<organism evidence="1 2">
    <name type="scientific">Penicillium nordicum</name>
    <dbReference type="NCBI Taxonomy" id="229535"/>
    <lineage>
        <taxon>Eukaryota</taxon>
        <taxon>Fungi</taxon>
        <taxon>Dikarya</taxon>
        <taxon>Ascomycota</taxon>
        <taxon>Pezizomycotina</taxon>
        <taxon>Eurotiomycetes</taxon>
        <taxon>Eurotiomycetidae</taxon>
        <taxon>Eurotiales</taxon>
        <taxon>Aspergillaceae</taxon>
        <taxon>Penicillium</taxon>
    </lineage>
</organism>
<accession>A0A0M8P0S6</accession>
<dbReference type="AlphaFoldDB" id="A0A0M8P0S6"/>
<dbReference type="EMBL" id="LHQQ01000228">
    <property type="protein sequence ID" value="KOS38934.1"/>
    <property type="molecule type" value="Genomic_DNA"/>
</dbReference>
<reference evidence="1 2" key="1">
    <citation type="submission" date="2015-08" db="EMBL/GenBank/DDBJ databases">
        <title>Genome sequencing of Penicillium nordicum.</title>
        <authorList>
            <person name="Nguyen H.D."/>
            <person name="Seifert K.A."/>
        </authorList>
    </citation>
    <scope>NUCLEOTIDE SEQUENCE [LARGE SCALE GENOMIC DNA]</scope>
    <source>
        <strain evidence="1 2">DAOMC 185683</strain>
    </source>
</reference>
<gene>
    <name evidence="1" type="ORF">ACN38_g10257</name>
</gene>
<proteinExistence type="predicted"/>
<keyword evidence="2" id="KW-1185">Reference proteome</keyword>
<feature type="non-terminal residue" evidence="1">
    <location>
        <position position="1"/>
    </location>
</feature>